<dbReference type="Proteomes" id="UP000827284">
    <property type="component" value="Unassembled WGS sequence"/>
</dbReference>
<gene>
    <name evidence="7" type="ORF">EMPS_03369</name>
</gene>
<evidence type="ECO:0000313" key="8">
    <source>
        <dbReference type="Proteomes" id="UP000827284"/>
    </source>
</evidence>
<organism evidence="7 8">
    <name type="scientific">Entomortierella parvispora</name>
    <dbReference type="NCBI Taxonomy" id="205924"/>
    <lineage>
        <taxon>Eukaryota</taxon>
        <taxon>Fungi</taxon>
        <taxon>Fungi incertae sedis</taxon>
        <taxon>Mucoromycota</taxon>
        <taxon>Mortierellomycotina</taxon>
        <taxon>Mortierellomycetes</taxon>
        <taxon>Mortierellales</taxon>
        <taxon>Mortierellaceae</taxon>
        <taxon>Entomortierella</taxon>
    </lineage>
</organism>
<dbReference type="AlphaFoldDB" id="A0A9P3LUK2"/>
<evidence type="ECO:0000256" key="3">
    <source>
        <dbReference type="ARBA" id="ARBA00022989"/>
    </source>
</evidence>
<evidence type="ECO:0000256" key="1">
    <source>
        <dbReference type="ARBA" id="ARBA00004141"/>
    </source>
</evidence>
<proteinExistence type="predicted"/>
<evidence type="ECO:0000256" key="6">
    <source>
        <dbReference type="SAM" id="Phobius"/>
    </source>
</evidence>
<comment type="subcellular location">
    <subcellularLocation>
        <location evidence="1">Membrane</location>
        <topology evidence="1">Multi-pass membrane protein</topology>
    </subcellularLocation>
</comment>
<dbReference type="EMBL" id="BQFW01000004">
    <property type="protein sequence ID" value="GJJ71019.1"/>
    <property type="molecule type" value="Genomic_DNA"/>
</dbReference>
<reference evidence="7" key="2">
    <citation type="journal article" date="2022" name="Microbiol. Resour. Announc.">
        <title>Whole-Genome Sequence of Entomortierella parvispora E1425, a Mucoromycotan Fungus Associated with Burkholderiaceae-Related Endosymbiotic Bacteria.</title>
        <authorList>
            <person name="Herlambang A."/>
            <person name="Guo Y."/>
            <person name="Takashima Y."/>
            <person name="Narisawa K."/>
            <person name="Ohta H."/>
            <person name="Nishizawa T."/>
        </authorList>
    </citation>
    <scope>NUCLEOTIDE SEQUENCE</scope>
    <source>
        <strain evidence="7">E1425</strain>
    </source>
</reference>
<dbReference type="InterPro" id="IPR018499">
    <property type="entry name" value="Tetraspanin/Peripherin"/>
</dbReference>
<evidence type="ECO:0000256" key="4">
    <source>
        <dbReference type="ARBA" id="ARBA00023136"/>
    </source>
</evidence>
<keyword evidence="4 6" id="KW-0472">Membrane</keyword>
<dbReference type="Pfam" id="PF00335">
    <property type="entry name" value="Tetraspanin"/>
    <property type="match status" value="1"/>
</dbReference>
<feature type="transmembrane region" description="Helical" evidence="6">
    <location>
        <begin position="36"/>
        <end position="57"/>
    </location>
</feature>
<sequence>MVPMVDNKTWSNNTKLAQEMKASGPSLSTRRRTWHLAPVAIMSTLIPACVWFIQHVLRGSDSGRFSGRHGEIDVIPGILSFRRLGLSDDLPPSQKELYNQKAEVHDNRPSLVPTLTLEFEGISLTVVIVSIVGVFAFIKGCRKLLQSYLICVIITVLIQASIMVHQFLLSTRWIDDTLDQSWNRAYESDPELVMGLQNEFNCRGFNHFQDRAVDFIHGEDMIDHMALMPCSEVLKATFGKRMRHLGTVLLCIRLIQLAGVLSLATLIVYLSDMDQEDREMEEQEQELADEKEVLVSLTLDVKQNDKP</sequence>
<dbReference type="OrthoDB" id="2422716at2759"/>
<accession>A0A9P3LUK2</accession>
<keyword evidence="5" id="KW-0175">Coiled coil</keyword>
<evidence type="ECO:0000256" key="5">
    <source>
        <dbReference type="SAM" id="Coils"/>
    </source>
</evidence>
<evidence type="ECO:0000256" key="2">
    <source>
        <dbReference type="ARBA" id="ARBA00022692"/>
    </source>
</evidence>
<protein>
    <submittedName>
        <fullName evidence="7">Uncharacterized protein</fullName>
    </submittedName>
</protein>
<reference evidence="7" key="1">
    <citation type="submission" date="2021-11" db="EMBL/GenBank/DDBJ databases">
        <authorList>
            <person name="Herlambang A."/>
            <person name="Guo Y."/>
            <person name="Takashima Y."/>
            <person name="Nishizawa T."/>
        </authorList>
    </citation>
    <scope>NUCLEOTIDE SEQUENCE</scope>
    <source>
        <strain evidence="7">E1425</strain>
    </source>
</reference>
<feature type="transmembrane region" description="Helical" evidence="6">
    <location>
        <begin position="145"/>
        <end position="168"/>
    </location>
</feature>
<dbReference type="GO" id="GO:0016020">
    <property type="term" value="C:membrane"/>
    <property type="evidence" value="ECO:0007669"/>
    <property type="project" value="UniProtKB-SubCell"/>
</dbReference>
<evidence type="ECO:0000313" key="7">
    <source>
        <dbReference type="EMBL" id="GJJ71019.1"/>
    </source>
</evidence>
<keyword evidence="3 6" id="KW-1133">Transmembrane helix</keyword>
<feature type="coiled-coil region" evidence="5">
    <location>
        <begin position="266"/>
        <end position="300"/>
    </location>
</feature>
<keyword evidence="2 6" id="KW-0812">Transmembrane</keyword>
<feature type="transmembrane region" description="Helical" evidence="6">
    <location>
        <begin position="247"/>
        <end position="270"/>
    </location>
</feature>
<name>A0A9P3LUK2_9FUNG</name>
<feature type="transmembrane region" description="Helical" evidence="6">
    <location>
        <begin position="121"/>
        <end position="138"/>
    </location>
</feature>
<keyword evidence="8" id="KW-1185">Reference proteome</keyword>
<comment type="caution">
    <text evidence="7">The sequence shown here is derived from an EMBL/GenBank/DDBJ whole genome shotgun (WGS) entry which is preliminary data.</text>
</comment>